<dbReference type="SUPFAM" id="SSF52833">
    <property type="entry name" value="Thioredoxin-like"/>
    <property type="match status" value="2"/>
</dbReference>
<dbReference type="Pfam" id="PF01323">
    <property type="entry name" value="DSBA"/>
    <property type="match status" value="1"/>
</dbReference>
<dbReference type="EMBL" id="CP101527">
    <property type="protein sequence ID" value="UZW76381.1"/>
    <property type="molecule type" value="Genomic_DNA"/>
</dbReference>
<dbReference type="GO" id="GO:0016491">
    <property type="term" value="F:oxidoreductase activity"/>
    <property type="evidence" value="ECO:0007669"/>
    <property type="project" value="InterPro"/>
</dbReference>
<evidence type="ECO:0000313" key="2">
    <source>
        <dbReference type="EMBL" id="UZW76381.1"/>
    </source>
</evidence>
<dbReference type="InterPro" id="IPR001853">
    <property type="entry name" value="DSBA-like_thioredoxin_dom"/>
</dbReference>
<protein>
    <submittedName>
        <fullName evidence="2">DsbA family protein</fullName>
    </submittedName>
</protein>
<name>A0A9E8HNV6_9ALTE</name>
<evidence type="ECO:0000313" key="3">
    <source>
        <dbReference type="Proteomes" id="UP001164472"/>
    </source>
</evidence>
<proteinExistence type="predicted"/>
<dbReference type="InterPro" id="IPR051924">
    <property type="entry name" value="GST_Kappa/NadH"/>
</dbReference>
<keyword evidence="3" id="KW-1185">Reference proteome</keyword>
<dbReference type="Gene3D" id="3.40.30.10">
    <property type="entry name" value="Glutaredoxin"/>
    <property type="match status" value="2"/>
</dbReference>
<sequence length="444" mass="51794">MKQYLMPYLARLISSNGALELKRSFAEIKRKIKHAPHELEIFLHINDPYSYILVQVLPDIQRRFNIKLRLRTIYQFDAEMFPEYEMWKKNAFYDALRLAELYNLKAPKQPPKADNLTTINYTYLLVNAESSNKPIEQFCTLFDQYWGNGSVSNGSLTNEKTPNKLNNKPFDSALRINETRLKQLGHYMSGMVYYAGEWYWGVDRLDHFEKRANRLMLSNDIPPTVLYNRTYSNFCQNEVNTTNCADRTQQAALTLYFSIRSPYSHIGLERAIVLAKHYNIELIVKPVLPMVMRGLSVPNAKKMYIFHDTKREALKHDIDYGCVADPLGQGVERCYALFNYAASEDKAIEFLLAYARAVNAQGIRSETDRGLKQILLSCGLDWHKAHPLLKNTDWKDWAEKNLQEMYDYGLWGVPSYRYKSINVWGQDRLFIIENEIIKVNSKLL</sequence>
<dbReference type="PANTHER" id="PTHR42943:SF2">
    <property type="entry name" value="GLUTATHIONE S-TRANSFERASE KAPPA 1"/>
    <property type="match status" value="1"/>
</dbReference>
<dbReference type="PANTHER" id="PTHR42943">
    <property type="entry name" value="GLUTATHIONE S-TRANSFERASE KAPPA"/>
    <property type="match status" value="1"/>
</dbReference>
<dbReference type="RefSeq" id="WP_251811876.1">
    <property type="nucleotide sequence ID" value="NZ_CP101527.1"/>
</dbReference>
<dbReference type="InterPro" id="IPR036249">
    <property type="entry name" value="Thioredoxin-like_sf"/>
</dbReference>
<gene>
    <name evidence="2" type="ORF">NNL22_07280</name>
</gene>
<dbReference type="AlphaFoldDB" id="A0A9E8HNV6"/>
<dbReference type="KEGG" id="asem:NNL22_07280"/>
<dbReference type="Proteomes" id="UP001164472">
    <property type="component" value="Chromosome"/>
</dbReference>
<feature type="domain" description="DSBA-like thioredoxin" evidence="1">
    <location>
        <begin position="253"/>
        <end position="436"/>
    </location>
</feature>
<evidence type="ECO:0000259" key="1">
    <source>
        <dbReference type="Pfam" id="PF01323"/>
    </source>
</evidence>
<accession>A0A9E8HNV6</accession>
<organism evidence="2 3">
    <name type="scientific">Alkalimarinus sediminis</name>
    <dbReference type="NCBI Taxonomy" id="1632866"/>
    <lineage>
        <taxon>Bacteria</taxon>
        <taxon>Pseudomonadati</taxon>
        <taxon>Pseudomonadota</taxon>
        <taxon>Gammaproteobacteria</taxon>
        <taxon>Alteromonadales</taxon>
        <taxon>Alteromonadaceae</taxon>
        <taxon>Alkalimarinus</taxon>
    </lineage>
</organism>
<reference evidence="2" key="1">
    <citation type="submission" date="2022-07" db="EMBL/GenBank/DDBJ databases">
        <title>Alkalimarinus sp. nov., isolated from gut of a Alitta virens.</title>
        <authorList>
            <person name="Yang A.I."/>
            <person name="Shin N.-R."/>
        </authorList>
    </citation>
    <scope>NUCLEOTIDE SEQUENCE</scope>
    <source>
        <strain evidence="2">FA028</strain>
    </source>
</reference>